<reference evidence="2" key="2">
    <citation type="journal article" date="2015" name="Data Brief">
        <title>Shoot transcriptome of the giant reed, Arundo donax.</title>
        <authorList>
            <person name="Barrero R.A."/>
            <person name="Guerrero F.D."/>
            <person name="Moolhuijzen P."/>
            <person name="Goolsby J.A."/>
            <person name="Tidwell J."/>
            <person name="Bellgard S.E."/>
            <person name="Bellgard M.I."/>
        </authorList>
    </citation>
    <scope>NUCLEOTIDE SEQUENCE</scope>
    <source>
        <tissue evidence="2">Shoot tissue taken approximately 20 cm above the soil surface</tissue>
    </source>
</reference>
<feature type="region of interest" description="Disordered" evidence="1">
    <location>
        <begin position="1"/>
        <end position="30"/>
    </location>
</feature>
<organism evidence="2">
    <name type="scientific">Arundo donax</name>
    <name type="common">Giant reed</name>
    <name type="synonym">Donax arundinaceus</name>
    <dbReference type="NCBI Taxonomy" id="35708"/>
    <lineage>
        <taxon>Eukaryota</taxon>
        <taxon>Viridiplantae</taxon>
        <taxon>Streptophyta</taxon>
        <taxon>Embryophyta</taxon>
        <taxon>Tracheophyta</taxon>
        <taxon>Spermatophyta</taxon>
        <taxon>Magnoliopsida</taxon>
        <taxon>Liliopsida</taxon>
        <taxon>Poales</taxon>
        <taxon>Poaceae</taxon>
        <taxon>PACMAD clade</taxon>
        <taxon>Arundinoideae</taxon>
        <taxon>Arundineae</taxon>
        <taxon>Arundo</taxon>
    </lineage>
</organism>
<sequence length="30" mass="3251">MVVANCQSKGQSTLLREKNSQSRQAKITSG</sequence>
<dbReference type="AlphaFoldDB" id="A0A0A9AGX0"/>
<accession>A0A0A9AGX0</accession>
<feature type="compositionally biased region" description="Polar residues" evidence="1">
    <location>
        <begin position="1"/>
        <end position="14"/>
    </location>
</feature>
<evidence type="ECO:0000256" key="1">
    <source>
        <dbReference type="SAM" id="MobiDB-lite"/>
    </source>
</evidence>
<feature type="compositionally biased region" description="Polar residues" evidence="1">
    <location>
        <begin position="21"/>
        <end position="30"/>
    </location>
</feature>
<reference evidence="2" key="1">
    <citation type="submission" date="2014-09" db="EMBL/GenBank/DDBJ databases">
        <authorList>
            <person name="Magalhaes I.L.F."/>
            <person name="Oliveira U."/>
            <person name="Santos F.R."/>
            <person name="Vidigal T.H.D.A."/>
            <person name="Brescovit A.D."/>
            <person name="Santos A.J."/>
        </authorList>
    </citation>
    <scope>NUCLEOTIDE SEQUENCE</scope>
    <source>
        <tissue evidence="2">Shoot tissue taken approximately 20 cm above the soil surface</tissue>
    </source>
</reference>
<evidence type="ECO:0000313" key="2">
    <source>
        <dbReference type="EMBL" id="JAD50934.1"/>
    </source>
</evidence>
<name>A0A0A9AGX0_ARUDO</name>
<protein>
    <submittedName>
        <fullName evidence="2">Uncharacterized protein</fullName>
    </submittedName>
</protein>
<dbReference type="EMBL" id="GBRH01246961">
    <property type="protein sequence ID" value="JAD50934.1"/>
    <property type="molecule type" value="Transcribed_RNA"/>
</dbReference>
<proteinExistence type="predicted"/>